<feature type="compositionally biased region" description="Basic and acidic residues" evidence="1">
    <location>
        <begin position="13"/>
        <end position="34"/>
    </location>
</feature>
<dbReference type="AlphaFoldDB" id="A0A1J1I6V1"/>
<evidence type="ECO:0000313" key="2">
    <source>
        <dbReference type="EMBL" id="CRK95300.1"/>
    </source>
</evidence>
<organism evidence="2 3">
    <name type="scientific">Clunio marinus</name>
    <dbReference type="NCBI Taxonomy" id="568069"/>
    <lineage>
        <taxon>Eukaryota</taxon>
        <taxon>Metazoa</taxon>
        <taxon>Ecdysozoa</taxon>
        <taxon>Arthropoda</taxon>
        <taxon>Hexapoda</taxon>
        <taxon>Insecta</taxon>
        <taxon>Pterygota</taxon>
        <taxon>Neoptera</taxon>
        <taxon>Endopterygota</taxon>
        <taxon>Diptera</taxon>
        <taxon>Nematocera</taxon>
        <taxon>Chironomoidea</taxon>
        <taxon>Chironomidae</taxon>
        <taxon>Clunio</taxon>
    </lineage>
</organism>
<reference evidence="2 3" key="1">
    <citation type="submission" date="2015-04" db="EMBL/GenBank/DDBJ databases">
        <authorList>
            <person name="Syromyatnikov M.Y."/>
            <person name="Popov V.N."/>
        </authorList>
    </citation>
    <scope>NUCLEOTIDE SEQUENCE [LARGE SCALE GENOMIC DNA]</scope>
</reference>
<sequence>MTQPLNRCGATELRQRRDKKENWRKNNERGEAKKTKIKLLEDRPRQLQSIWGNKFKQFPNKTCVMCSYEVKTVLTDNIMHVCGSFKSSVDFHSNV</sequence>
<evidence type="ECO:0000256" key="1">
    <source>
        <dbReference type="SAM" id="MobiDB-lite"/>
    </source>
</evidence>
<accession>A0A1J1I6V1</accession>
<feature type="region of interest" description="Disordered" evidence="1">
    <location>
        <begin position="1"/>
        <end position="34"/>
    </location>
</feature>
<dbReference type="Proteomes" id="UP000183832">
    <property type="component" value="Unassembled WGS sequence"/>
</dbReference>
<dbReference type="EMBL" id="CVRI01000041">
    <property type="protein sequence ID" value="CRK95300.1"/>
    <property type="molecule type" value="Genomic_DNA"/>
</dbReference>
<gene>
    <name evidence="2" type="ORF">CLUMA_CG008772</name>
</gene>
<evidence type="ECO:0000313" key="3">
    <source>
        <dbReference type="Proteomes" id="UP000183832"/>
    </source>
</evidence>
<proteinExistence type="predicted"/>
<protein>
    <submittedName>
        <fullName evidence="2">CLUMA_CG008772, isoform A</fullName>
    </submittedName>
</protein>
<keyword evidence="3" id="KW-1185">Reference proteome</keyword>
<name>A0A1J1I6V1_9DIPT</name>